<dbReference type="SUPFAM" id="SSF53807">
    <property type="entry name" value="Helical backbone' metal receptor"/>
    <property type="match status" value="1"/>
</dbReference>
<dbReference type="EMBL" id="NTHN02000017">
    <property type="protein sequence ID" value="MCT4370833.1"/>
    <property type="molecule type" value="Genomic_DNA"/>
</dbReference>
<feature type="chain" id="PRO_5013127728" evidence="1">
    <location>
        <begin position="27"/>
        <end position="288"/>
    </location>
</feature>
<name>A0A2A3JP48_9RHOB</name>
<evidence type="ECO:0000259" key="2">
    <source>
        <dbReference type="PROSITE" id="PS50983"/>
    </source>
</evidence>
<reference evidence="3" key="3">
    <citation type="submission" date="2024-05" db="EMBL/GenBank/DDBJ databases">
        <title>Yangia mangrovi SAOS 153D genome.</title>
        <authorList>
            <person name="Verma A."/>
            <person name="Pal Y."/>
            <person name="Sundharam S."/>
            <person name="Bisht B."/>
            <person name="Srinivasan K."/>
        </authorList>
    </citation>
    <scope>NUCLEOTIDE SEQUENCE</scope>
    <source>
        <strain evidence="3">SAOS 153D</strain>
    </source>
</reference>
<dbReference type="Proteomes" id="UP000217448">
    <property type="component" value="Unassembled WGS sequence"/>
</dbReference>
<keyword evidence="1" id="KW-0732">Signal</keyword>
<evidence type="ECO:0000313" key="3">
    <source>
        <dbReference type="EMBL" id="MCT4370833.1"/>
    </source>
</evidence>
<evidence type="ECO:0000313" key="5">
    <source>
        <dbReference type="Proteomes" id="UP000217448"/>
    </source>
</evidence>
<reference evidence="4" key="1">
    <citation type="submission" date="2017-09" db="EMBL/GenBank/DDBJ databases">
        <title>Yangia sp. SAOS 153D whole genome sequencing.</title>
        <authorList>
            <person name="Verma A."/>
            <person name="Krishnamurthi S."/>
        </authorList>
    </citation>
    <scope>NUCLEOTIDE SEQUENCE [LARGE SCALE GENOMIC DNA]</scope>
    <source>
        <strain evidence="4">SAOS 153D</strain>
    </source>
</reference>
<organism evidence="4">
    <name type="scientific">Alloyangia mangrovi</name>
    <dbReference type="NCBI Taxonomy" id="1779329"/>
    <lineage>
        <taxon>Bacteria</taxon>
        <taxon>Pseudomonadati</taxon>
        <taxon>Pseudomonadota</taxon>
        <taxon>Alphaproteobacteria</taxon>
        <taxon>Rhodobacterales</taxon>
        <taxon>Roseobacteraceae</taxon>
        <taxon>Alloyangia</taxon>
    </lineage>
</organism>
<proteinExistence type="predicted"/>
<dbReference type="Gene3D" id="3.40.50.1980">
    <property type="entry name" value="Nitrogenase molybdenum iron protein domain"/>
    <property type="match status" value="2"/>
</dbReference>
<gene>
    <name evidence="3" type="ORF">CLG85_011095</name>
    <name evidence="4" type="ORF">CLG85_24735</name>
</gene>
<dbReference type="CDD" id="cd01149">
    <property type="entry name" value="HutB"/>
    <property type="match status" value="1"/>
</dbReference>
<dbReference type="PROSITE" id="PS50983">
    <property type="entry name" value="FE_B12_PBP"/>
    <property type="match status" value="1"/>
</dbReference>
<dbReference type="AlphaFoldDB" id="A0A2A3JP48"/>
<dbReference type="InterPro" id="IPR002491">
    <property type="entry name" value="ABC_transptr_periplasmic_BD"/>
</dbReference>
<feature type="signal peptide" evidence="1">
    <location>
        <begin position="1"/>
        <end position="26"/>
    </location>
</feature>
<evidence type="ECO:0000313" key="4">
    <source>
        <dbReference type="EMBL" id="PBD16597.1"/>
    </source>
</evidence>
<dbReference type="PANTHER" id="PTHR30535:SF4">
    <property type="entry name" value="HEMIN-BINDING PERIPLASMIC PROTEIN HMUT"/>
    <property type="match status" value="1"/>
</dbReference>
<dbReference type="RefSeq" id="WP_095884470.1">
    <property type="nucleotide sequence ID" value="NZ_NTHN02000017.1"/>
</dbReference>
<protein>
    <submittedName>
        <fullName evidence="3 4">ABC transporter substrate-binding protein</fullName>
    </submittedName>
</protein>
<feature type="domain" description="Fe/B12 periplasmic-binding" evidence="2">
    <location>
        <begin position="31"/>
        <end position="288"/>
    </location>
</feature>
<dbReference type="Pfam" id="PF01497">
    <property type="entry name" value="Peripla_BP_2"/>
    <property type="match status" value="1"/>
</dbReference>
<sequence length="288" mass="29946">MRLATCRRLTLAALLVLPLLPAPSRAEEPQRIVSIGGSVTEIVYALGEEDRLVARDTTSTYPTEVAALPDIGYIRQLSPEGVLSVNPTLVLTEEGAGPPEAVELLKEASIEFVEIPEGYDRAAVLTKIRRVSEVLGVPEKGEQLASDVAAALDDAGRIVGEETSGTPPRRVLFVLSMQGGRVMAGGANTAADGIIRLSGGVNAVAGFDGYKPLSDEAIIEAAPDVILMMARGGDLAVSDEALFSHPAIASTPAGETRAVLRMDGMKLLGFGPRTAEAATELAHALAGG</sequence>
<dbReference type="InterPro" id="IPR050902">
    <property type="entry name" value="ABC_Transporter_SBP"/>
</dbReference>
<reference evidence="5" key="2">
    <citation type="submission" date="2023-07" db="EMBL/GenBank/DDBJ databases">
        <title>Yangia mangrovi SAOS 153D genome.</title>
        <authorList>
            <person name="Verma A."/>
            <person name="Pal Y."/>
            <person name="Sundharam S."/>
            <person name="Bisht B."/>
            <person name="Srinivasan K."/>
        </authorList>
    </citation>
    <scope>NUCLEOTIDE SEQUENCE [LARGE SCALE GENOMIC DNA]</scope>
    <source>
        <strain evidence="5">SAOS 153D</strain>
    </source>
</reference>
<comment type="caution">
    <text evidence="4">The sequence shown here is derived from an EMBL/GenBank/DDBJ whole genome shotgun (WGS) entry which is preliminary data.</text>
</comment>
<accession>A0A2A3JP48</accession>
<evidence type="ECO:0000256" key="1">
    <source>
        <dbReference type="SAM" id="SignalP"/>
    </source>
</evidence>
<dbReference type="EMBL" id="NTHN01000621">
    <property type="protein sequence ID" value="PBD16597.1"/>
    <property type="molecule type" value="Genomic_DNA"/>
</dbReference>
<keyword evidence="5" id="KW-1185">Reference proteome</keyword>
<dbReference type="OrthoDB" id="9797736at2"/>
<dbReference type="PANTHER" id="PTHR30535">
    <property type="entry name" value="VITAMIN B12-BINDING PROTEIN"/>
    <property type="match status" value="1"/>
</dbReference>